<protein>
    <submittedName>
        <fullName evidence="2">Putative secreted protein</fullName>
    </submittedName>
</protein>
<feature type="chain" id="PRO_5026947650" evidence="1">
    <location>
        <begin position="26"/>
        <end position="87"/>
    </location>
</feature>
<reference evidence="2" key="1">
    <citation type="submission" date="2019-12" db="EMBL/GenBank/DDBJ databases">
        <title>The sialotranscriptome of the gopher-tortoise tick, Amblyomma tuberculatum.</title>
        <authorList>
            <person name="Karim S."/>
            <person name="Andersen J."/>
            <person name="Kumar D."/>
            <person name="Adamson S."/>
            <person name="Ennen J."/>
            <person name="Qualis C.P."/>
            <person name="Ribeiro J.M.C."/>
        </authorList>
    </citation>
    <scope>NUCLEOTIDE SEQUENCE</scope>
    <source>
        <strain evidence="2">Removed</strain>
        <tissue evidence="2">Salivary glands</tissue>
    </source>
</reference>
<dbReference type="AlphaFoldDB" id="A0A6M2E3X5"/>
<feature type="signal peptide" evidence="1">
    <location>
        <begin position="1"/>
        <end position="25"/>
    </location>
</feature>
<organism evidence="2">
    <name type="scientific">Amblyomma tuberculatum</name>
    <dbReference type="NCBI Taxonomy" id="48802"/>
    <lineage>
        <taxon>Eukaryota</taxon>
        <taxon>Metazoa</taxon>
        <taxon>Ecdysozoa</taxon>
        <taxon>Arthropoda</taxon>
        <taxon>Chelicerata</taxon>
        <taxon>Arachnida</taxon>
        <taxon>Acari</taxon>
        <taxon>Parasitiformes</taxon>
        <taxon>Ixodida</taxon>
        <taxon>Ixodoidea</taxon>
        <taxon>Ixodidae</taxon>
        <taxon>Amblyomminae</taxon>
        <taxon>Amblyomma</taxon>
    </lineage>
</organism>
<name>A0A6M2E3X5_9ACAR</name>
<evidence type="ECO:0000256" key="1">
    <source>
        <dbReference type="SAM" id="SignalP"/>
    </source>
</evidence>
<dbReference type="EMBL" id="GIDH01000148">
    <property type="protein sequence ID" value="NOV52091.1"/>
    <property type="molecule type" value="Transcribed_RNA"/>
</dbReference>
<accession>A0A6M2E3X5</accession>
<proteinExistence type="predicted"/>
<sequence length="87" mass="9207">MTPAKLLSFALLAATFFAMIGTSFSAFFSHDAAYGLVTYNGVNAYYPHRSCIRSGVLSYGCPAGAVCVPSGAYYGVWSGPGICYWAL</sequence>
<keyword evidence="1" id="KW-0732">Signal</keyword>
<evidence type="ECO:0000313" key="2">
    <source>
        <dbReference type="EMBL" id="NOV52091.1"/>
    </source>
</evidence>